<feature type="domain" description="TTF-type" evidence="2">
    <location>
        <begin position="101"/>
        <end position="192"/>
    </location>
</feature>
<reference evidence="3" key="1">
    <citation type="submission" date="2025-08" db="UniProtKB">
        <authorList>
            <consortium name="Ensembl"/>
        </authorList>
    </citation>
    <scope>IDENTIFICATION</scope>
</reference>
<proteinExistence type="predicted"/>
<name>A0A671QK79_9TELE</name>
<feature type="region of interest" description="Disordered" evidence="1">
    <location>
        <begin position="17"/>
        <end position="45"/>
    </location>
</feature>
<dbReference type="SMART" id="SM00597">
    <property type="entry name" value="ZnF_TTF"/>
    <property type="match status" value="1"/>
</dbReference>
<keyword evidence="4" id="KW-1185">Reference proteome</keyword>
<protein>
    <recommendedName>
        <fullName evidence="2">TTF-type domain-containing protein</fullName>
    </recommendedName>
</protein>
<dbReference type="Pfam" id="PF05699">
    <property type="entry name" value="Dimer_Tnp_hAT"/>
    <property type="match status" value="1"/>
</dbReference>
<evidence type="ECO:0000256" key="1">
    <source>
        <dbReference type="SAM" id="MobiDB-lite"/>
    </source>
</evidence>
<dbReference type="Pfam" id="PF14291">
    <property type="entry name" value="DUF4371"/>
    <property type="match status" value="1"/>
</dbReference>
<dbReference type="PANTHER" id="PTHR45749">
    <property type="match status" value="1"/>
</dbReference>
<organism evidence="3 4">
    <name type="scientific">Sinocyclocheilus anshuiensis</name>
    <dbReference type="NCBI Taxonomy" id="1608454"/>
    <lineage>
        <taxon>Eukaryota</taxon>
        <taxon>Metazoa</taxon>
        <taxon>Chordata</taxon>
        <taxon>Craniata</taxon>
        <taxon>Vertebrata</taxon>
        <taxon>Euteleostomi</taxon>
        <taxon>Actinopterygii</taxon>
        <taxon>Neopterygii</taxon>
        <taxon>Teleostei</taxon>
        <taxon>Ostariophysi</taxon>
        <taxon>Cypriniformes</taxon>
        <taxon>Cyprinidae</taxon>
        <taxon>Cyprininae</taxon>
        <taxon>Sinocyclocheilus</taxon>
    </lineage>
</organism>
<evidence type="ECO:0000313" key="4">
    <source>
        <dbReference type="Proteomes" id="UP000472260"/>
    </source>
</evidence>
<dbReference type="PANTHER" id="PTHR45749:SF37">
    <property type="entry name" value="OS05G0311600 PROTEIN"/>
    <property type="match status" value="1"/>
</dbReference>
<dbReference type="InterPro" id="IPR025398">
    <property type="entry name" value="DUF4371"/>
</dbReference>
<dbReference type="InterPro" id="IPR008906">
    <property type="entry name" value="HATC_C_dom"/>
</dbReference>
<sequence length="795" mass="90347">MRWTVFLIKKTRVPVGNHVSEGAKEGENKEESERESFERETPESRLEGEEQFVAAASCSTGAAATSTSIVVIVPTDLSQSPVEEPRRPLLRRYPATKVGLQGRYFNRRWYEDCNWLEYSILKDCAFCFACRHFQRPGNHGEKTAFTQDGYQNWKKATSSFKTHNASVEHKYAMAAWNEWTAQRKSGSTICNALSDGHEKIVQENREYMTAVVESLRYTAYQGLSQRGDTENDMTVNQGNFLELLQVIAKFNKTVAQKISDNPRNAKYTHHDIQNEILAIMANMIRDQISAEVQDAGLFALMVDESRDLSKTEQVSVVVCYVKNDEAVEEFLHFTPADGLDAESLFATVKETLSKCNIDHTACIAQCYDSAAVMSGVHNGVQEKFREEVPQAINIHCHAHRPNLVLVDCVRNVKAVGNFFVIVQDIYKFFSGSFVHAHFTKKQREFEPSQQPIELKKLCDTRWSCQYHSLWALQKTLPAIIATLKDIKSQPNSRRSTDARSLLSLIDAEFILHLILFEDLFRSAKFMSDTLQSPDLLLETATDLAHSVITSIKEKRTEDSWKAVWSKAEALCTNVGVIIPPPPLQEKRQSQNPRHLQDFIIEAPTEHHPSMFSSDELRTSSFYPVIDRLVNEMTGRFSAEAGAVLIETSALNRKHATFLQKESLVPMAQHYGIREDNLLAELHQMRRLLERKKEKGETVSSALELLSMLKPYKDSFADIYKLLRISVTLPVTSASCEHSFSCMQRVKKYLRNRMANPRLSNLACLSIHAERTKALDVQKIIDSFALNHGNRRIVLL</sequence>
<feature type="compositionally biased region" description="Basic and acidic residues" evidence="1">
    <location>
        <begin position="21"/>
        <end position="45"/>
    </location>
</feature>
<dbReference type="AlphaFoldDB" id="A0A671QK79"/>
<evidence type="ECO:0000259" key="2">
    <source>
        <dbReference type="SMART" id="SM00597"/>
    </source>
</evidence>
<dbReference type="InterPro" id="IPR006580">
    <property type="entry name" value="Znf_TTF"/>
</dbReference>
<dbReference type="Proteomes" id="UP000472260">
    <property type="component" value="Unassembled WGS sequence"/>
</dbReference>
<accession>A0A671QK79</accession>
<dbReference type="InterPro" id="IPR012337">
    <property type="entry name" value="RNaseH-like_sf"/>
</dbReference>
<evidence type="ECO:0000313" key="3">
    <source>
        <dbReference type="Ensembl" id="ENSSANP00000068942.1"/>
    </source>
</evidence>
<dbReference type="GO" id="GO:0046983">
    <property type="term" value="F:protein dimerization activity"/>
    <property type="evidence" value="ECO:0007669"/>
    <property type="project" value="InterPro"/>
</dbReference>
<dbReference type="Ensembl" id="ENSSANT00000073289.1">
    <property type="protein sequence ID" value="ENSSANP00000068942.1"/>
    <property type="gene ID" value="ENSSANG00000034374.1"/>
</dbReference>
<reference evidence="3" key="2">
    <citation type="submission" date="2025-09" db="UniProtKB">
        <authorList>
            <consortium name="Ensembl"/>
        </authorList>
    </citation>
    <scope>IDENTIFICATION</scope>
</reference>
<dbReference type="SUPFAM" id="SSF53098">
    <property type="entry name" value="Ribonuclease H-like"/>
    <property type="match status" value="1"/>
</dbReference>